<evidence type="ECO:0000313" key="3">
    <source>
        <dbReference type="Proteomes" id="UP000046155"/>
    </source>
</evidence>
<keyword evidence="3" id="KW-1185">Reference proteome</keyword>
<reference evidence="3" key="1">
    <citation type="submission" date="2015-01" db="EMBL/GenBank/DDBJ databases">
        <authorList>
            <person name="Manzoor Shahid"/>
            <person name="Zubair Saima"/>
        </authorList>
    </citation>
    <scope>NUCLEOTIDE SEQUENCE [LARGE SCALE GENOMIC DNA]</scope>
    <source>
        <strain evidence="3">Sp3</strain>
    </source>
</reference>
<dbReference type="OrthoDB" id="2353968at2"/>
<evidence type="ECO:0000313" key="2">
    <source>
        <dbReference type="EMBL" id="CEO88062.1"/>
    </source>
</evidence>
<sequence length="215" mass="23553">MGADKITFVRNYSDLSTDQGFQFEFYCDRCGGGFRNRFKPSVTGAVSGALDAASSLFGGVFGKAANMGERVRSASWKKAHDEAFEEACAQLKPDFIQCPRCSSWVCRASCWNNSKGLCKDCAPDLGVEMAAAQANRSVEEVWAHAAMAEEDKNLDKKQWREKIRASCPNCEAPLASNAKFCPECGEKLKFQENCPECGTKIAPGSKFCLECGHKL</sequence>
<feature type="domain" description="DZANK-type" evidence="1">
    <location>
        <begin position="167"/>
        <end position="212"/>
    </location>
</feature>
<evidence type="ECO:0000259" key="1">
    <source>
        <dbReference type="Pfam" id="PF12773"/>
    </source>
</evidence>
<accession>A0A0B7MK63</accession>
<organism evidence="2 3">
    <name type="scientific">Syntrophaceticus schinkii</name>
    <dbReference type="NCBI Taxonomy" id="499207"/>
    <lineage>
        <taxon>Bacteria</taxon>
        <taxon>Bacillati</taxon>
        <taxon>Bacillota</taxon>
        <taxon>Clostridia</taxon>
        <taxon>Thermoanaerobacterales</taxon>
        <taxon>Thermoanaerobacterales Family III. Incertae Sedis</taxon>
        <taxon>Syntrophaceticus</taxon>
    </lineage>
</organism>
<proteinExistence type="predicted"/>
<gene>
    <name evidence="2" type="ORF">SSCH_1440002</name>
</gene>
<dbReference type="EMBL" id="CDRZ01000051">
    <property type="protein sequence ID" value="CEO88062.1"/>
    <property type="molecule type" value="Genomic_DNA"/>
</dbReference>
<name>A0A0B7MK63_9FIRM</name>
<dbReference type="RefSeq" id="WP_044664303.1">
    <property type="nucleotide sequence ID" value="NZ_CDRZ01000051.1"/>
</dbReference>
<dbReference type="Proteomes" id="UP000046155">
    <property type="component" value="Unassembled WGS sequence"/>
</dbReference>
<dbReference type="InterPro" id="IPR025874">
    <property type="entry name" value="DZR"/>
</dbReference>
<dbReference type="AlphaFoldDB" id="A0A0B7MK63"/>
<protein>
    <recommendedName>
        <fullName evidence="1">DZANK-type domain-containing protein</fullName>
    </recommendedName>
</protein>
<dbReference type="Pfam" id="PF12773">
    <property type="entry name" value="DZR"/>
    <property type="match status" value="1"/>
</dbReference>